<reference evidence="2" key="1">
    <citation type="submission" date="2020-08" db="EMBL/GenBank/DDBJ databases">
        <title>Genome public.</title>
        <authorList>
            <person name="Liu C."/>
            <person name="Sun Q."/>
        </authorList>
    </citation>
    <scope>NUCLEOTIDE SEQUENCE</scope>
    <source>
        <strain evidence="2">H8</strain>
    </source>
</reference>
<organism evidence="2 3">
    <name type="scientific">Congzhengia minquanensis</name>
    <dbReference type="NCBI Taxonomy" id="2763657"/>
    <lineage>
        <taxon>Bacteria</taxon>
        <taxon>Bacillati</taxon>
        <taxon>Bacillota</taxon>
        <taxon>Clostridia</taxon>
        <taxon>Eubacteriales</taxon>
        <taxon>Oscillospiraceae</taxon>
        <taxon>Congzhengia</taxon>
    </lineage>
</organism>
<dbReference type="AlphaFoldDB" id="A0A926DQ28"/>
<proteinExistence type="predicted"/>
<feature type="chain" id="PRO_5037755735" evidence="1">
    <location>
        <begin position="23"/>
        <end position="527"/>
    </location>
</feature>
<sequence length="527" mass="60110">MKKLLSLILVFLFLNSVSAVSAAETVVGNIYSTDILAYVNGKQIDSYNIGGKTAILVEDLYDWEHNERSYGFIWSYNDEKRMLTVSSDGRKGFGSYDAPRGQTGTILGNVYATDIQVYFNGHEVPGYNIGGRTAVCIEDLGTVDETSQNFQFGYSNYLCNFKWDETNRTVSLETYLQDDFDWLNHFPNYKLKFFLKDDQLSCSFDQLNPYQCTLETEFSENFLRDAYRIKPVYMNGEYAGNLVLDGEGGFVAQFQFHTLYKHTKDLAEMLTYEEAKQYVSDNFEVLDTREDENAVTYLAKQGEVRYLLHAMKRGGLVQDGIFHSGYTTVELGEVTNPENSDFGQPYVYLYPFGGPHGATSCKLMYATDQFDFAISYNSFQDMALSQYSSICSTIGVADLIIDGKHYKIDAIEAYEYKSNIFVDVDQIVEILGIEYRFQNGNFVFETNDEKHEISISLDTVKYHEPVYKEIYNMITGDILLNGEKTAFTYLAGGSLLTNGASYEKEVQPYLYDGKAYVPFHFFELIYS</sequence>
<dbReference type="EMBL" id="JACRSU010000005">
    <property type="protein sequence ID" value="MBC8541747.1"/>
    <property type="molecule type" value="Genomic_DNA"/>
</dbReference>
<evidence type="ECO:0000256" key="1">
    <source>
        <dbReference type="SAM" id="SignalP"/>
    </source>
</evidence>
<gene>
    <name evidence="2" type="ORF">H8698_12235</name>
</gene>
<dbReference type="Proteomes" id="UP000611762">
    <property type="component" value="Unassembled WGS sequence"/>
</dbReference>
<accession>A0A926DQ28</accession>
<keyword evidence="3" id="KW-1185">Reference proteome</keyword>
<name>A0A926DQ28_9FIRM</name>
<evidence type="ECO:0000313" key="2">
    <source>
        <dbReference type="EMBL" id="MBC8541747.1"/>
    </source>
</evidence>
<dbReference type="RefSeq" id="WP_249313747.1">
    <property type="nucleotide sequence ID" value="NZ_JACRSU010000005.1"/>
</dbReference>
<keyword evidence="1" id="KW-0732">Signal</keyword>
<protein>
    <submittedName>
        <fullName evidence="2">Uncharacterized protein</fullName>
    </submittedName>
</protein>
<evidence type="ECO:0000313" key="3">
    <source>
        <dbReference type="Proteomes" id="UP000611762"/>
    </source>
</evidence>
<feature type="signal peptide" evidence="1">
    <location>
        <begin position="1"/>
        <end position="22"/>
    </location>
</feature>
<comment type="caution">
    <text evidence="2">The sequence shown here is derived from an EMBL/GenBank/DDBJ whole genome shotgun (WGS) entry which is preliminary data.</text>
</comment>